<evidence type="ECO:0000256" key="2">
    <source>
        <dbReference type="ARBA" id="ARBA00009190"/>
    </source>
</evidence>
<dbReference type="Pfam" id="PF01169">
    <property type="entry name" value="GDT1"/>
    <property type="match status" value="2"/>
</dbReference>
<evidence type="ECO:0000256" key="5">
    <source>
        <dbReference type="ARBA" id="ARBA00023136"/>
    </source>
</evidence>
<organism evidence="7 8">
    <name type="scientific">Candidatus Hydrogenisulfobacillus filiaventi</name>
    <dbReference type="NCBI Taxonomy" id="2707344"/>
    <lineage>
        <taxon>Bacteria</taxon>
        <taxon>Bacillati</taxon>
        <taxon>Bacillota</taxon>
        <taxon>Clostridia</taxon>
        <taxon>Eubacteriales</taxon>
        <taxon>Clostridiales Family XVII. Incertae Sedis</taxon>
        <taxon>Candidatus Hydrogenisulfobacillus</taxon>
    </lineage>
</organism>
<keyword evidence="4 6" id="KW-1133">Transmembrane helix</keyword>
<keyword evidence="3 6" id="KW-0812">Transmembrane</keyword>
<name>A0A6F8ZJ72_9FIRM</name>
<dbReference type="EMBL" id="LR778114">
    <property type="protein sequence ID" value="CAB1129731.1"/>
    <property type="molecule type" value="Genomic_DNA"/>
</dbReference>
<gene>
    <name evidence="7" type="ORF">R50_2234</name>
</gene>
<evidence type="ECO:0000256" key="6">
    <source>
        <dbReference type="RuleBase" id="RU365102"/>
    </source>
</evidence>
<feature type="transmembrane region" description="Helical" evidence="6">
    <location>
        <begin position="182"/>
        <end position="203"/>
    </location>
</feature>
<evidence type="ECO:0000256" key="1">
    <source>
        <dbReference type="ARBA" id="ARBA00004141"/>
    </source>
</evidence>
<feature type="transmembrane region" description="Helical" evidence="6">
    <location>
        <begin position="88"/>
        <end position="107"/>
    </location>
</feature>
<dbReference type="AlphaFoldDB" id="A0A6F8ZJ72"/>
<accession>A0A6F8ZJ72</accession>
<proteinExistence type="inferred from homology"/>
<feature type="transmembrane region" description="Helical" evidence="6">
    <location>
        <begin position="113"/>
        <end position="135"/>
    </location>
</feature>
<sequence>MQQAPRPACRRAPPAAGLGGASIFALPGPLVHWELSGILQGSGEAGPTGTGWGPLAATFAAVFAAELPDKTSWVAIGLAAGRPGRQRAVWAGAVAAFGLQTALALAAGRLLTALPAGLPGLAAGLVFLLFGLHFLRPGQEDRPAPRPGPAALQAFLLVGLAEFGDLTQALTVAAVVRYPHAAWAVGLGAWAGLAAAAAVSVWGGGALARRLPEGLFHRLAAVVFLAAGTWLLGRWVRDRLW</sequence>
<feature type="transmembrane region" description="Helical" evidence="6">
    <location>
        <begin position="215"/>
        <end position="233"/>
    </location>
</feature>
<protein>
    <recommendedName>
        <fullName evidence="6">GDT1 family protein</fullName>
    </recommendedName>
</protein>
<dbReference type="PANTHER" id="PTHR12608:SF1">
    <property type="entry name" value="TRANSMEMBRANE PROTEIN 165"/>
    <property type="match status" value="1"/>
</dbReference>
<dbReference type="KEGG" id="hfv:R50_2234"/>
<evidence type="ECO:0000313" key="8">
    <source>
        <dbReference type="Proteomes" id="UP000503399"/>
    </source>
</evidence>
<keyword evidence="5 6" id="KW-0472">Membrane</keyword>
<comment type="caution">
    <text evidence="6">Lacks conserved residue(s) required for the propagation of feature annotation.</text>
</comment>
<dbReference type="Proteomes" id="UP000503399">
    <property type="component" value="Chromosome"/>
</dbReference>
<reference evidence="7 8" key="1">
    <citation type="submission" date="2020-02" db="EMBL/GenBank/DDBJ databases">
        <authorList>
            <person name="Hogendoorn C."/>
        </authorList>
    </citation>
    <scope>NUCLEOTIDE SEQUENCE [LARGE SCALE GENOMIC DNA]</scope>
    <source>
        <strain evidence="7">R501</strain>
    </source>
</reference>
<dbReference type="GO" id="GO:0046873">
    <property type="term" value="F:metal ion transmembrane transporter activity"/>
    <property type="evidence" value="ECO:0007669"/>
    <property type="project" value="InterPro"/>
</dbReference>
<evidence type="ECO:0000256" key="4">
    <source>
        <dbReference type="ARBA" id="ARBA00022989"/>
    </source>
</evidence>
<comment type="similarity">
    <text evidence="2 6">Belongs to the GDT1 family.</text>
</comment>
<dbReference type="GO" id="GO:0016020">
    <property type="term" value="C:membrane"/>
    <property type="evidence" value="ECO:0007669"/>
    <property type="project" value="UniProtKB-SubCell"/>
</dbReference>
<comment type="subcellular location">
    <subcellularLocation>
        <location evidence="1 6">Membrane</location>
        <topology evidence="1 6">Multi-pass membrane protein</topology>
    </subcellularLocation>
</comment>
<evidence type="ECO:0000313" key="7">
    <source>
        <dbReference type="EMBL" id="CAB1129731.1"/>
    </source>
</evidence>
<dbReference type="PANTHER" id="PTHR12608">
    <property type="entry name" value="TRANSMEMBRANE PROTEIN HTP-1 RELATED"/>
    <property type="match status" value="1"/>
</dbReference>
<evidence type="ECO:0000256" key="3">
    <source>
        <dbReference type="ARBA" id="ARBA00022692"/>
    </source>
</evidence>
<keyword evidence="8" id="KW-1185">Reference proteome</keyword>
<dbReference type="InterPro" id="IPR001727">
    <property type="entry name" value="GDT1-like"/>
</dbReference>